<organism evidence="2 3">
    <name type="scientific">Photobacterium angustum</name>
    <dbReference type="NCBI Taxonomy" id="661"/>
    <lineage>
        <taxon>Bacteria</taxon>
        <taxon>Pseudomonadati</taxon>
        <taxon>Pseudomonadota</taxon>
        <taxon>Gammaproteobacteria</taxon>
        <taxon>Vibrionales</taxon>
        <taxon>Vibrionaceae</taxon>
        <taxon>Photobacterium</taxon>
    </lineage>
</organism>
<evidence type="ECO:0000256" key="1">
    <source>
        <dbReference type="SAM" id="Phobius"/>
    </source>
</evidence>
<dbReference type="Pfam" id="PF04307">
    <property type="entry name" value="YdjM"/>
    <property type="match status" value="1"/>
</dbReference>
<keyword evidence="1" id="KW-0812">Transmembrane</keyword>
<feature type="transmembrane region" description="Helical" evidence="1">
    <location>
        <begin position="59"/>
        <end position="77"/>
    </location>
</feature>
<feature type="transmembrane region" description="Helical" evidence="1">
    <location>
        <begin position="179"/>
        <end position="201"/>
    </location>
</feature>
<feature type="transmembrane region" description="Helical" evidence="1">
    <location>
        <begin position="83"/>
        <end position="100"/>
    </location>
</feature>
<accession>A0A2S7VXQ2</accession>
<dbReference type="AlphaFoldDB" id="A0A2S7VXQ2"/>
<keyword evidence="1" id="KW-1133">Transmembrane helix</keyword>
<feature type="transmembrane region" description="Helical" evidence="1">
    <location>
        <begin position="28"/>
        <end position="47"/>
    </location>
</feature>
<evidence type="ECO:0000313" key="3">
    <source>
        <dbReference type="Proteomes" id="UP000238730"/>
    </source>
</evidence>
<feature type="transmembrane region" description="Helical" evidence="1">
    <location>
        <begin position="112"/>
        <end position="134"/>
    </location>
</feature>
<dbReference type="Proteomes" id="UP000238730">
    <property type="component" value="Unassembled WGS sequence"/>
</dbReference>
<dbReference type="OrthoDB" id="5295350at2"/>
<gene>
    <name evidence="2" type="ORF">BTO08_03845</name>
</gene>
<name>A0A2S7VXQ2_PHOAN</name>
<reference evidence="2 3" key="1">
    <citation type="submission" date="2016-12" db="EMBL/GenBank/DDBJ databases">
        <title>Diversity of luminous bacteria.</title>
        <authorList>
            <person name="Yoshizawa S."/>
            <person name="Kogure K."/>
        </authorList>
    </citation>
    <scope>NUCLEOTIDE SEQUENCE [LARGE SCALE GENOMIC DNA]</scope>
    <source>
        <strain evidence="2 3">LC1-200</strain>
    </source>
</reference>
<sequence length="254" mass="28242">MANFSTHFSVAAVASGLTATAFLSADHISPTMAIWMTFLGTIGGLLPDIDSDHSTSMKALFNILAGFCCFILISHIYTQVTMLELLLYTAALFITIRYMGKAVFERRTVHRGCCHSIAFVMLIALCCVHVSSIIGHTAETSWLAGGFVLFGGFVHLLLDEIYSVDLSNQRLKKSFGTALKPFSLSNPLISLAQIAAIVLLFTTAPSYHKTLHILTNWHHFRFSPAWLNWTDIQVWVNHFIHQAPQKLSSIHQLF</sequence>
<comment type="caution">
    <text evidence="2">The sequence shown here is derived from an EMBL/GenBank/DDBJ whole genome shotgun (WGS) entry which is preliminary data.</text>
</comment>
<dbReference type="InterPro" id="IPR007404">
    <property type="entry name" value="YdjM-like"/>
</dbReference>
<feature type="transmembrane region" description="Helical" evidence="1">
    <location>
        <begin position="140"/>
        <end position="158"/>
    </location>
</feature>
<dbReference type="RefSeq" id="WP_005368452.1">
    <property type="nucleotide sequence ID" value="NZ_JAKJTG010000010.1"/>
</dbReference>
<proteinExistence type="predicted"/>
<protein>
    <recommendedName>
        <fullName evidence="4">Metal-dependent hydrolase</fullName>
    </recommendedName>
</protein>
<dbReference type="EMBL" id="MSCJ01000001">
    <property type="protein sequence ID" value="PQJ66618.1"/>
    <property type="molecule type" value="Genomic_DNA"/>
</dbReference>
<keyword evidence="1" id="KW-0472">Membrane</keyword>
<evidence type="ECO:0008006" key="4">
    <source>
        <dbReference type="Google" id="ProtNLM"/>
    </source>
</evidence>
<evidence type="ECO:0000313" key="2">
    <source>
        <dbReference type="EMBL" id="PQJ66618.1"/>
    </source>
</evidence>